<dbReference type="RefSeq" id="XP_009844550.1">
    <property type="nucleotide sequence ID" value="XM_009846248.1"/>
</dbReference>
<dbReference type="EMBL" id="KI913220">
    <property type="protein sequence ID" value="ETV65971.1"/>
    <property type="molecule type" value="Genomic_DNA"/>
</dbReference>
<protein>
    <submittedName>
        <fullName evidence="1">Uncharacterized protein</fullName>
    </submittedName>
</protein>
<organism evidence="1">
    <name type="scientific">Aphanomyces astaci</name>
    <name type="common">Crayfish plague agent</name>
    <dbReference type="NCBI Taxonomy" id="112090"/>
    <lineage>
        <taxon>Eukaryota</taxon>
        <taxon>Sar</taxon>
        <taxon>Stramenopiles</taxon>
        <taxon>Oomycota</taxon>
        <taxon>Saprolegniomycetes</taxon>
        <taxon>Saprolegniales</taxon>
        <taxon>Verrucalvaceae</taxon>
        <taxon>Aphanomyces</taxon>
    </lineage>
</organism>
<sequence length="61" mass="6534">MTNSISANTAETAVAIEAFSKQVQDLMTKYGADVVYNVDQTAIQHEEISKRTVNDAGASTV</sequence>
<accession>W4FGJ8</accession>
<dbReference type="GeneID" id="20819445"/>
<dbReference type="VEuPathDB" id="FungiDB:H257_17449"/>
<proteinExistence type="predicted"/>
<gene>
    <name evidence="1" type="ORF">H257_17449</name>
</gene>
<reference evidence="1" key="1">
    <citation type="submission" date="2013-12" db="EMBL/GenBank/DDBJ databases">
        <title>The Genome Sequence of Aphanomyces astaci APO3.</title>
        <authorList>
            <consortium name="The Broad Institute Genomics Platform"/>
            <person name="Russ C."/>
            <person name="Tyler B."/>
            <person name="van West P."/>
            <person name="Dieguez-Uribeondo J."/>
            <person name="Young S.K."/>
            <person name="Zeng Q."/>
            <person name="Gargeya S."/>
            <person name="Fitzgerald M."/>
            <person name="Abouelleil A."/>
            <person name="Alvarado L."/>
            <person name="Chapman S.B."/>
            <person name="Gainer-Dewar J."/>
            <person name="Goldberg J."/>
            <person name="Griggs A."/>
            <person name="Gujja S."/>
            <person name="Hansen M."/>
            <person name="Howarth C."/>
            <person name="Imamovic A."/>
            <person name="Ireland A."/>
            <person name="Larimer J."/>
            <person name="McCowan C."/>
            <person name="Murphy C."/>
            <person name="Pearson M."/>
            <person name="Poon T.W."/>
            <person name="Priest M."/>
            <person name="Roberts A."/>
            <person name="Saif S."/>
            <person name="Shea T."/>
            <person name="Sykes S."/>
            <person name="Wortman J."/>
            <person name="Nusbaum C."/>
            <person name="Birren B."/>
        </authorList>
    </citation>
    <scope>NUCLEOTIDE SEQUENCE [LARGE SCALE GENOMIC DNA]</scope>
    <source>
        <strain evidence="1">APO3</strain>
    </source>
</reference>
<evidence type="ECO:0000313" key="1">
    <source>
        <dbReference type="EMBL" id="ETV65971.1"/>
    </source>
</evidence>
<name>W4FGJ8_APHAT</name>
<dbReference type="AlphaFoldDB" id="W4FGJ8"/>